<evidence type="ECO:0008006" key="3">
    <source>
        <dbReference type="Google" id="ProtNLM"/>
    </source>
</evidence>
<dbReference type="Proteomes" id="UP000248079">
    <property type="component" value="Unassembled WGS sequence"/>
</dbReference>
<dbReference type="EMBL" id="QFLI01000009">
    <property type="protein sequence ID" value="PXX97795.1"/>
    <property type="molecule type" value="Genomic_DNA"/>
</dbReference>
<dbReference type="InterPro" id="IPR020018">
    <property type="entry name" value="Motility-assoc_lipoprot_GldH"/>
</dbReference>
<dbReference type="NCBIfam" id="TIGR03511">
    <property type="entry name" value="GldH_lipo"/>
    <property type="match status" value="1"/>
</dbReference>
<name>A0A2V3ZTP2_9BACT</name>
<dbReference type="Pfam" id="PF14109">
    <property type="entry name" value="GldH_lipo"/>
    <property type="match status" value="1"/>
</dbReference>
<dbReference type="RefSeq" id="WP_110362090.1">
    <property type="nucleotide sequence ID" value="NZ_QFLI01000009.1"/>
</dbReference>
<proteinExistence type="predicted"/>
<dbReference type="PROSITE" id="PS51257">
    <property type="entry name" value="PROKAR_LIPOPROTEIN"/>
    <property type="match status" value="1"/>
</dbReference>
<evidence type="ECO:0000313" key="2">
    <source>
        <dbReference type="Proteomes" id="UP000248079"/>
    </source>
</evidence>
<sequence>MNKLIWIFCVAVIALATQSCDSNRVYEEYKEIPDYSWNMNNTLRFEVDVTDTISVHNLYINIRNTGGYAYSNLWLFVKRTSPDGNVLEDKFECSLATEKGKWFGSGFGDIFDLRIPFKQNVVFQKSGIYVFEIVQGMRDEELKEVVNIGLRLEKANQ</sequence>
<reference evidence="1 2" key="1">
    <citation type="submission" date="2018-05" db="EMBL/GenBank/DDBJ databases">
        <title>Marinifilum breve JC075T sp. nov., a marine bacterium isolated from Yongle Blue Hole in the South China Sea.</title>
        <authorList>
            <person name="Fu T."/>
        </authorList>
    </citation>
    <scope>NUCLEOTIDE SEQUENCE [LARGE SCALE GENOMIC DNA]</scope>
    <source>
        <strain evidence="1 2">JC075</strain>
    </source>
</reference>
<dbReference type="AlphaFoldDB" id="A0A2V3ZTP2"/>
<keyword evidence="2" id="KW-1185">Reference proteome</keyword>
<organism evidence="1 2">
    <name type="scientific">Marinifilum breve</name>
    <dbReference type="NCBI Taxonomy" id="2184082"/>
    <lineage>
        <taxon>Bacteria</taxon>
        <taxon>Pseudomonadati</taxon>
        <taxon>Bacteroidota</taxon>
        <taxon>Bacteroidia</taxon>
        <taxon>Marinilabiliales</taxon>
        <taxon>Marinifilaceae</taxon>
    </lineage>
</organism>
<gene>
    <name evidence="1" type="ORF">DF185_17655</name>
</gene>
<comment type="caution">
    <text evidence="1">The sequence shown here is derived from an EMBL/GenBank/DDBJ whole genome shotgun (WGS) entry which is preliminary data.</text>
</comment>
<dbReference type="OrthoDB" id="982482at2"/>
<accession>A0A2V3ZTP2</accession>
<protein>
    <recommendedName>
        <fullName evidence="3">Gliding motility lipoprotein GldH</fullName>
    </recommendedName>
</protein>
<evidence type="ECO:0000313" key="1">
    <source>
        <dbReference type="EMBL" id="PXX97795.1"/>
    </source>
</evidence>